<evidence type="ECO:0000256" key="6">
    <source>
        <dbReference type="ARBA" id="ARBA00022989"/>
    </source>
</evidence>
<feature type="transmembrane region" description="Helical" evidence="8">
    <location>
        <begin position="92"/>
        <end position="110"/>
    </location>
</feature>
<keyword evidence="3 8" id="KW-1003">Cell membrane</keyword>
<evidence type="ECO:0000256" key="8">
    <source>
        <dbReference type="HAMAP-Rule" id="MF_01937"/>
    </source>
</evidence>
<dbReference type="PIRSF" id="PIRSF005355">
    <property type="entry name" value="UBIAD1"/>
    <property type="match status" value="1"/>
</dbReference>
<dbReference type="PROSITE" id="PS51257">
    <property type="entry name" value="PROKAR_LIPOPROTEIN"/>
    <property type="match status" value="1"/>
</dbReference>
<dbReference type="GO" id="GO:0009234">
    <property type="term" value="P:menaquinone biosynthetic process"/>
    <property type="evidence" value="ECO:0007669"/>
    <property type="project" value="UniProtKB-UniRule"/>
</dbReference>
<dbReference type="NCBIfam" id="TIGR00751">
    <property type="entry name" value="menA"/>
    <property type="match status" value="1"/>
</dbReference>
<comment type="catalytic activity">
    <reaction evidence="8">
        <text>an all-trans-polyprenyl diphosphate + 1,4-dihydroxy-2-naphthoate + H(+) = a 2-demethylmenaquinol + CO2 + diphosphate</text>
        <dbReference type="Rhea" id="RHEA:26478"/>
        <dbReference type="Rhea" id="RHEA-COMP:9563"/>
        <dbReference type="Rhea" id="RHEA-COMP:9564"/>
        <dbReference type="ChEBI" id="CHEBI:11173"/>
        <dbReference type="ChEBI" id="CHEBI:15378"/>
        <dbReference type="ChEBI" id="CHEBI:16526"/>
        <dbReference type="ChEBI" id="CHEBI:33019"/>
        <dbReference type="ChEBI" id="CHEBI:55437"/>
        <dbReference type="ChEBI" id="CHEBI:58914"/>
        <dbReference type="EC" id="2.5.1.74"/>
    </reaction>
</comment>
<dbReference type="UniPathway" id="UPA00079">
    <property type="reaction ID" value="UER00168"/>
</dbReference>
<evidence type="ECO:0000256" key="4">
    <source>
        <dbReference type="ARBA" id="ARBA00022679"/>
    </source>
</evidence>
<feature type="transmembrane region" description="Helical" evidence="8">
    <location>
        <begin position="116"/>
        <end position="135"/>
    </location>
</feature>
<protein>
    <recommendedName>
        <fullName evidence="8 9">1,4-dihydroxy-2-naphthoate octaprenyltransferase</fullName>
        <shortName evidence="8">DHNA-octaprenyltransferase</shortName>
        <ecNumber evidence="8 9">2.5.1.74</ecNumber>
    </recommendedName>
</protein>
<evidence type="ECO:0000256" key="9">
    <source>
        <dbReference type="NCBIfam" id="TIGR00751"/>
    </source>
</evidence>
<dbReference type="CDD" id="cd13962">
    <property type="entry name" value="PT_UbiA_UBIAD1"/>
    <property type="match status" value="1"/>
</dbReference>
<keyword evidence="2 8" id="KW-0474">Menaquinone biosynthesis</keyword>
<evidence type="ECO:0000256" key="2">
    <source>
        <dbReference type="ARBA" id="ARBA00022428"/>
    </source>
</evidence>
<feature type="transmembrane region" description="Helical" evidence="8">
    <location>
        <begin position="211"/>
        <end position="235"/>
    </location>
</feature>
<dbReference type="EMBL" id="FMMM01000082">
    <property type="protein sequence ID" value="SCQ24588.1"/>
    <property type="molecule type" value="Genomic_DNA"/>
</dbReference>
<keyword evidence="6 8" id="KW-1133">Transmembrane helix</keyword>
<dbReference type="OrthoDB" id="9767568at2"/>
<dbReference type="Pfam" id="PF01040">
    <property type="entry name" value="UbiA"/>
    <property type="match status" value="1"/>
</dbReference>
<dbReference type="GO" id="GO:0005886">
    <property type="term" value="C:plasma membrane"/>
    <property type="evidence" value="ECO:0007669"/>
    <property type="project" value="UniProtKB-SubCell"/>
</dbReference>
<evidence type="ECO:0000256" key="5">
    <source>
        <dbReference type="ARBA" id="ARBA00022692"/>
    </source>
</evidence>
<dbReference type="EC" id="2.5.1.74" evidence="8 9"/>
<dbReference type="OMA" id="QWIEGAR"/>
<keyword evidence="7 8" id="KW-0472">Membrane</keyword>
<dbReference type="PANTHER" id="PTHR13929">
    <property type="entry name" value="1,4-DIHYDROXY-2-NAPHTHOATE OCTAPRENYLTRANSFERASE"/>
    <property type="match status" value="1"/>
</dbReference>
<evidence type="ECO:0000256" key="7">
    <source>
        <dbReference type="ARBA" id="ARBA00023136"/>
    </source>
</evidence>
<accession>A0A1D3UXA9</accession>
<dbReference type="GO" id="GO:0046428">
    <property type="term" value="F:1,4-dihydroxy-2-naphthoate polyprenyltransferase activity"/>
    <property type="evidence" value="ECO:0007669"/>
    <property type="project" value="UniProtKB-UniRule"/>
</dbReference>
<feature type="transmembrane region" description="Helical" evidence="8">
    <location>
        <begin position="272"/>
        <end position="291"/>
    </location>
</feature>
<dbReference type="RefSeq" id="WP_014226212.1">
    <property type="nucleotide sequence ID" value="NZ_CAUPTG010000009.1"/>
</dbReference>
<dbReference type="InterPro" id="IPR044878">
    <property type="entry name" value="UbiA_sf"/>
</dbReference>
<name>A0A1D3UXA9_TANFO</name>
<evidence type="ECO:0000313" key="10">
    <source>
        <dbReference type="EMBL" id="SCQ24588.1"/>
    </source>
</evidence>
<dbReference type="InterPro" id="IPR026046">
    <property type="entry name" value="UBIAD1"/>
</dbReference>
<organism evidence="10 11">
    <name type="scientific">Tannerella forsythia</name>
    <name type="common">Bacteroides forsythus</name>
    <dbReference type="NCBI Taxonomy" id="28112"/>
    <lineage>
        <taxon>Bacteria</taxon>
        <taxon>Pseudomonadati</taxon>
        <taxon>Bacteroidota</taxon>
        <taxon>Bacteroidia</taxon>
        <taxon>Bacteroidales</taxon>
        <taxon>Tannerellaceae</taxon>
        <taxon>Tannerella</taxon>
    </lineage>
</organism>
<evidence type="ECO:0000256" key="1">
    <source>
        <dbReference type="ARBA" id="ARBA00004141"/>
    </source>
</evidence>
<feature type="transmembrane region" description="Helical" evidence="8">
    <location>
        <begin position="42"/>
        <end position="60"/>
    </location>
</feature>
<comment type="subcellular location">
    <subcellularLocation>
        <location evidence="8">Cell membrane</location>
        <topology evidence="8">Multi-pass membrane protein</topology>
    </subcellularLocation>
    <subcellularLocation>
        <location evidence="1">Membrane</location>
        <topology evidence="1">Multi-pass membrane protein</topology>
    </subcellularLocation>
</comment>
<keyword evidence="5 8" id="KW-0812">Transmembrane</keyword>
<feature type="transmembrane region" description="Helical" evidence="8">
    <location>
        <begin position="170"/>
        <end position="190"/>
    </location>
</feature>
<dbReference type="InterPro" id="IPR000537">
    <property type="entry name" value="UbiA_prenyltransferase"/>
</dbReference>
<dbReference type="AlphaFoldDB" id="A0A1D3UXA9"/>
<comment type="pathway">
    <text evidence="8">Quinol/quinone metabolism; menaquinone biosynthesis; menaquinol from 1,4-dihydroxy-2-naphthoate: step 1/2.</text>
</comment>
<comment type="function">
    <text evidence="8">Conversion of 1,4-dihydroxy-2-naphthoate (DHNA) to demethylmenaquinone (DMK).</text>
</comment>
<dbReference type="NCBIfam" id="NF004751">
    <property type="entry name" value="PRK06080.1-3"/>
    <property type="match status" value="1"/>
</dbReference>
<dbReference type="GeneID" id="34759863"/>
<comment type="similarity">
    <text evidence="8">Belongs to the MenA family. Type 1 subfamily.</text>
</comment>
<sequence>MKPNKCKAWIRAARPQTLAASVSPVLVACALAYRNNVFQWMPAVLCMAVAVLAQIAANFFNDYFDFKKGADTEERLGQQRAVASGWITPKTMLTGAFVTLSAASLCGFALLIYSDWWLIFVGLAIALCVPAYTAGPYPLAYHGLGDLAVLLFYGVIPVCFTYYIQAQEFAWTAGWLSVAMGLLSVNILLVNNVRDREQDAQAGKRTTVVMFGRRFGTTLYLINTLLAVACSWPVYLYRSRNIWFLFIFFLMIAWLAWQELSRQHGTALNHTLAITARNVLLYAFLLIYVLVF</sequence>
<keyword evidence="4 8" id="KW-0808">Transferase</keyword>
<feature type="transmembrane region" description="Helical" evidence="8">
    <location>
        <begin position="241"/>
        <end position="260"/>
    </location>
</feature>
<proteinExistence type="inferred from homology"/>
<reference evidence="10 11" key="1">
    <citation type="submission" date="2016-09" db="EMBL/GenBank/DDBJ databases">
        <authorList>
            <person name="Capua I."/>
            <person name="De Benedictis P."/>
            <person name="Joannis T."/>
            <person name="Lombin L.H."/>
            <person name="Cattoli G."/>
        </authorList>
    </citation>
    <scope>NUCLEOTIDE SEQUENCE [LARGE SCALE GENOMIC DNA]</scope>
    <source>
        <strain evidence="10 11">UB20</strain>
    </source>
</reference>
<dbReference type="GO" id="GO:0042371">
    <property type="term" value="P:vitamin K biosynthetic process"/>
    <property type="evidence" value="ECO:0007669"/>
    <property type="project" value="TreeGrafter"/>
</dbReference>
<dbReference type="Proteomes" id="UP000182057">
    <property type="component" value="Unassembled WGS sequence"/>
</dbReference>
<dbReference type="HAMAP" id="MF_01937">
    <property type="entry name" value="MenA_1"/>
    <property type="match status" value="1"/>
</dbReference>
<dbReference type="InterPro" id="IPR004657">
    <property type="entry name" value="MenA"/>
</dbReference>
<feature type="transmembrane region" description="Helical" evidence="8">
    <location>
        <begin position="147"/>
        <end position="164"/>
    </location>
</feature>
<dbReference type="Gene3D" id="1.20.120.1780">
    <property type="entry name" value="UbiA prenyltransferase"/>
    <property type="match status" value="1"/>
</dbReference>
<evidence type="ECO:0000256" key="3">
    <source>
        <dbReference type="ARBA" id="ARBA00022475"/>
    </source>
</evidence>
<dbReference type="PANTHER" id="PTHR13929:SF0">
    <property type="entry name" value="UBIA PRENYLTRANSFERASE DOMAIN-CONTAINING PROTEIN 1"/>
    <property type="match status" value="1"/>
</dbReference>
<dbReference type="Gene3D" id="1.10.357.140">
    <property type="entry name" value="UbiA prenyltransferase"/>
    <property type="match status" value="1"/>
</dbReference>
<evidence type="ECO:0000313" key="11">
    <source>
        <dbReference type="Proteomes" id="UP000182057"/>
    </source>
</evidence>
<gene>
    <name evidence="8 10" type="primary">menA</name>
    <name evidence="10" type="ORF">TFUB20_02571</name>
</gene>